<evidence type="ECO:0000313" key="11">
    <source>
        <dbReference type="Proteomes" id="UP001165160"/>
    </source>
</evidence>
<reference evidence="11" key="1">
    <citation type="journal article" date="2023" name="Commun. Biol.">
        <title>Genome analysis of Parmales, the sister group of diatoms, reveals the evolutionary specialization of diatoms from phago-mixotrophs to photoautotrophs.</title>
        <authorList>
            <person name="Ban H."/>
            <person name="Sato S."/>
            <person name="Yoshikawa S."/>
            <person name="Yamada K."/>
            <person name="Nakamura Y."/>
            <person name="Ichinomiya M."/>
            <person name="Sato N."/>
            <person name="Blanc-Mathieu R."/>
            <person name="Endo H."/>
            <person name="Kuwata A."/>
            <person name="Ogata H."/>
        </authorList>
    </citation>
    <scope>NUCLEOTIDE SEQUENCE [LARGE SCALE GENOMIC DNA]</scope>
    <source>
        <strain evidence="11">NIES 3699</strain>
    </source>
</reference>
<dbReference type="PANTHER" id="PTHR31595:SF57">
    <property type="entry name" value="OS04G0481900 PROTEIN"/>
    <property type="match status" value="1"/>
</dbReference>
<accession>A0A9W7CGC9</accession>
<feature type="transmembrane region" description="Helical" evidence="8">
    <location>
        <begin position="245"/>
        <end position="272"/>
    </location>
</feature>
<comment type="caution">
    <text evidence="10">The sequence shown here is derived from an EMBL/GenBank/DDBJ whole genome shotgun (WGS) entry which is preliminary data.</text>
</comment>
<keyword evidence="7 8" id="KW-0472">Membrane</keyword>
<dbReference type="InterPro" id="IPR032805">
    <property type="entry name" value="Wax_synthase_dom"/>
</dbReference>
<keyword evidence="5 8" id="KW-0812">Transmembrane</keyword>
<evidence type="ECO:0000259" key="9">
    <source>
        <dbReference type="Pfam" id="PF13813"/>
    </source>
</evidence>
<feature type="transmembrane region" description="Helical" evidence="8">
    <location>
        <begin position="21"/>
        <end position="41"/>
    </location>
</feature>
<dbReference type="InterPro" id="IPR044851">
    <property type="entry name" value="Wax_synthase"/>
</dbReference>
<feature type="domain" description="Wax synthase" evidence="9">
    <location>
        <begin position="210"/>
        <end position="288"/>
    </location>
</feature>
<keyword evidence="6 8" id="KW-1133">Transmembrane helix</keyword>
<comment type="subcellular location">
    <subcellularLocation>
        <location evidence="1">Membrane</location>
        <topology evidence="1">Multi-pass membrane protein</topology>
    </subcellularLocation>
</comment>
<evidence type="ECO:0000256" key="3">
    <source>
        <dbReference type="ARBA" id="ARBA00007282"/>
    </source>
</evidence>
<dbReference type="Proteomes" id="UP001165160">
    <property type="component" value="Unassembled WGS sequence"/>
</dbReference>
<evidence type="ECO:0000313" key="10">
    <source>
        <dbReference type="EMBL" id="GMI05263.1"/>
    </source>
</evidence>
<evidence type="ECO:0000256" key="2">
    <source>
        <dbReference type="ARBA" id="ARBA00005179"/>
    </source>
</evidence>
<gene>
    <name evidence="10" type="ORF">TrVE_jg3828</name>
</gene>
<dbReference type="AlphaFoldDB" id="A0A9W7CGC9"/>
<dbReference type="PANTHER" id="PTHR31595">
    <property type="entry name" value="LONG-CHAIN-ALCOHOL O-FATTY-ACYLTRANSFERASE 3-RELATED"/>
    <property type="match status" value="1"/>
</dbReference>
<comment type="pathway">
    <text evidence="2">Secondary metabolite biosynthesis.</text>
</comment>
<keyword evidence="11" id="KW-1185">Reference proteome</keyword>
<evidence type="ECO:0000256" key="8">
    <source>
        <dbReference type="SAM" id="Phobius"/>
    </source>
</evidence>
<evidence type="ECO:0000256" key="5">
    <source>
        <dbReference type="ARBA" id="ARBA00022692"/>
    </source>
</evidence>
<comment type="similarity">
    <text evidence="3">Belongs to the wax synthase family.</text>
</comment>
<feature type="transmembrane region" description="Helical" evidence="8">
    <location>
        <begin position="316"/>
        <end position="334"/>
    </location>
</feature>
<name>A0A9W7CGC9_9STRA</name>
<dbReference type="Pfam" id="PF13813">
    <property type="entry name" value="MBOAT_2"/>
    <property type="match status" value="1"/>
</dbReference>
<dbReference type="EMBL" id="BRXX01000328">
    <property type="protein sequence ID" value="GMI05263.1"/>
    <property type="molecule type" value="Genomic_DNA"/>
</dbReference>
<evidence type="ECO:0000256" key="6">
    <source>
        <dbReference type="ARBA" id="ARBA00022989"/>
    </source>
</evidence>
<organism evidence="10 11">
    <name type="scientific">Triparma verrucosa</name>
    <dbReference type="NCBI Taxonomy" id="1606542"/>
    <lineage>
        <taxon>Eukaryota</taxon>
        <taxon>Sar</taxon>
        <taxon>Stramenopiles</taxon>
        <taxon>Ochrophyta</taxon>
        <taxon>Bolidophyceae</taxon>
        <taxon>Parmales</taxon>
        <taxon>Triparmaceae</taxon>
        <taxon>Triparma</taxon>
    </lineage>
</organism>
<sequence>MHTLTIDLPDYANLLMHLTPMINMALFCIFASVLFAILIFFTPSRLHFVYCFLLPAYTVHSATLAQSRWSMFRLVDIKPEGLPMMVWTAYGVLWTLRCAEVASRTLPHQVNCLSRFILYFSNAQILDFDSKVTSNFMVSLLKECLFSASIISIFKNLLKNDAFTSSIPLINLLLHNLICAVLTQEILTFMSCLWRLALSPFIATKPMMKKPMFLSQGIREFWGKRWNLLVHDSLKRSVHSPLKGVVGVASSYLAVFFVSAVLHEYFFYLILVNNSGASYVPGKVSVFFLWNGVLCALEPHVVDFYRRTGLPPMPRVIVTAFTVLSALPLGGLFTDDWRDGGLFDDVAVLTPTILFTVAAGRKGR</sequence>
<keyword evidence="4" id="KW-0808">Transferase</keyword>
<dbReference type="GO" id="GO:0016020">
    <property type="term" value="C:membrane"/>
    <property type="evidence" value="ECO:0007669"/>
    <property type="project" value="UniProtKB-SubCell"/>
</dbReference>
<protein>
    <recommendedName>
        <fullName evidence="9">Wax synthase domain-containing protein</fullName>
    </recommendedName>
</protein>
<evidence type="ECO:0000256" key="7">
    <source>
        <dbReference type="ARBA" id="ARBA00023136"/>
    </source>
</evidence>
<proteinExistence type="inferred from homology"/>
<evidence type="ECO:0000256" key="4">
    <source>
        <dbReference type="ARBA" id="ARBA00022679"/>
    </source>
</evidence>
<dbReference type="GO" id="GO:0006629">
    <property type="term" value="P:lipid metabolic process"/>
    <property type="evidence" value="ECO:0007669"/>
    <property type="project" value="InterPro"/>
</dbReference>
<evidence type="ECO:0000256" key="1">
    <source>
        <dbReference type="ARBA" id="ARBA00004141"/>
    </source>
</evidence>
<dbReference type="GO" id="GO:0008374">
    <property type="term" value="F:O-acyltransferase activity"/>
    <property type="evidence" value="ECO:0007669"/>
    <property type="project" value="InterPro"/>
</dbReference>